<protein>
    <submittedName>
        <fullName evidence="1">Uncharacterized protein</fullName>
    </submittedName>
</protein>
<proteinExistence type="predicted"/>
<evidence type="ECO:0000313" key="1">
    <source>
        <dbReference type="EMBL" id="GAG55022.1"/>
    </source>
</evidence>
<gene>
    <name evidence="1" type="ORF">S01H4_19201</name>
</gene>
<dbReference type="AlphaFoldDB" id="X0Z9N4"/>
<reference evidence="1" key="1">
    <citation type="journal article" date="2014" name="Front. Microbiol.">
        <title>High frequency of phylogenetically diverse reductive dehalogenase-homologous genes in deep subseafloor sedimentary metagenomes.</title>
        <authorList>
            <person name="Kawai M."/>
            <person name="Futagami T."/>
            <person name="Toyoda A."/>
            <person name="Takaki Y."/>
            <person name="Nishi S."/>
            <person name="Hori S."/>
            <person name="Arai W."/>
            <person name="Tsubouchi T."/>
            <person name="Morono Y."/>
            <person name="Uchiyama I."/>
            <person name="Ito T."/>
            <person name="Fujiyama A."/>
            <person name="Inagaki F."/>
            <person name="Takami H."/>
        </authorList>
    </citation>
    <scope>NUCLEOTIDE SEQUENCE</scope>
    <source>
        <strain evidence="1">Expedition CK06-06</strain>
    </source>
</reference>
<sequence>EFVFDFHYGQKYQYSCLFDELGRTFDTYIGPNSTYGIVFDGELDKDPERYPITMDNTAIIGYRYRGYLLHHSSVLNSPDTLRLNTFQKPATRASIINQANTINHFNIFFSPEFLYDTSAIEVLNDAYLENGLDPILKLNEGTPPFQKTWSHHPGLVYSRKVQDIRTNHRLLLYSDLLLKEFKEGNDDIPLNSICDSERIDFRIRINGDSIPPLEECPPWILFDSALVENVEISISGSYRGVPNLRGIGKEFKRRFYFKGIRSYWFSSVYLHFLYC</sequence>
<accession>X0Z9N4</accession>
<organism evidence="1">
    <name type="scientific">marine sediment metagenome</name>
    <dbReference type="NCBI Taxonomy" id="412755"/>
    <lineage>
        <taxon>unclassified sequences</taxon>
        <taxon>metagenomes</taxon>
        <taxon>ecological metagenomes</taxon>
    </lineage>
</organism>
<dbReference type="EMBL" id="BART01008545">
    <property type="protein sequence ID" value="GAG55022.1"/>
    <property type="molecule type" value="Genomic_DNA"/>
</dbReference>
<comment type="caution">
    <text evidence="1">The sequence shown here is derived from an EMBL/GenBank/DDBJ whole genome shotgun (WGS) entry which is preliminary data.</text>
</comment>
<feature type="non-terminal residue" evidence="1">
    <location>
        <position position="1"/>
    </location>
</feature>
<name>X0Z9N4_9ZZZZ</name>